<protein>
    <submittedName>
        <fullName evidence="2">Helix-turn-helix domain-containing protein</fullName>
    </submittedName>
</protein>
<proteinExistence type="predicted"/>
<dbReference type="InterPro" id="IPR008308">
    <property type="entry name" value="YpbB-like"/>
</dbReference>
<feature type="domain" description="Helicase Helix-turn-helix" evidence="1">
    <location>
        <begin position="222"/>
        <end position="306"/>
    </location>
</feature>
<evidence type="ECO:0000313" key="3">
    <source>
        <dbReference type="Proteomes" id="UP000610527"/>
    </source>
</evidence>
<evidence type="ECO:0000313" key="2">
    <source>
        <dbReference type="EMBL" id="NUI82289.1"/>
    </source>
</evidence>
<organism evidence="2 3">
    <name type="scientific">Staphylococcus borealis</name>
    <dbReference type="NCBI Taxonomy" id="2742203"/>
    <lineage>
        <taxon>Bacteria</taxon>
        <taxon>Bacillati</taxon>
        <taxon>Bacillota</taxon>
        <taxon>Bacilli</taxon>
        <taxon>Bacillales</taxon>
        <taxon>Staphylococcaceae</taxon>
        <taxon>Staphylococcus</taxon>
    </lineage>
</organism>
<dbReference type="InterPro" id="IPR029491">
    <property type="entry name" value="Helicase_HTH"/>
</dbReference>
<reference evidence="2 3" key="1">
    <citation type="submission" date="2020-06" db="EMBL/GenBank/DDBJ databases">
        <title>Staphylococcus borealis sp. nov. -A novel member of the Staphylococcaceae family isolated from skin and blood in humans.</title>
        <authorList>
            <person name="Pain M."/>
            <person name="Wolden R."/>
            <person name="Jaen-Luchoro D."/>
            <person name="Salva-Serra F."/>
            <person name="Iglesias B.P."/>
            <person name="Karlsson R."/>
            <person name="Klingenberg C."/>
            <person name="Cavanagh J.P."/>
        </authorList>
    </citation>
    <scope>NUCLEOTIDE SEQUENCE [LARGE SCALE GENOMIC DNA]</scope>
    <source>
        <strain evidence="2 3">58-22</strain>
    </source>
</reference>
<dbReference type="Pfam" id="PF14493">
    <property type="entry name" value="HTH_40"/>
    <property type="match status" value="1"/>
</dbReference>
<dbReference type="GeneID" id="74185871"/>
<accession>A0ABX2LLI4</accession>
<gene>
    <name evidence="2" type="ORF">HUN84_05905</name>
</gene>
<evidence type="ECO:0000259" key="1">
    <source>
        <dbReference type="Pfam" id="PF14493"/>
    </source>
</evidence>
<sequence>MHSIITYASNHSFEYKTNKSIYNILIGKKSHQTFFDACSQQLLSLYHSLPKLKYPSFERFLNSNDDQDITITIHPRFTYDSIIQTFSCIQLLIQTMTHYKNNHLDFIPITQQVTVQNKVKQLYSTIIESDLINDLENEIEQLFHIINETCNGNCLIHYYLQGYEEPMYTRQQVSLIEDIPVTELFVHELNNLVQMMFALEHKEQFPILSQTIILPTLLNKTTITYHQLLKGLSMNEAAVTQNVKINTIEDHVLELFIKGYFTAYQQYVSTTDYNSFIEFYHQNRGHRLKIYKEQFNQLSYFQIKLLIIGIERGELSA</sequence>
<dbReference type="RefSeq" id="WP_053029448.1">
    <property type="nucleotide sequence ID" value="NZ_CUEE01000003.1"/>
</dbReference>
<dbReference type="Proteomes" id="UP000610527">
    <property type="component" value="Unassembled WGS sequence"/>
</dbReference>
<dbReference type="EMBL" id="JABVEG010000003">
    <property type="protein sequence ID" value="NUI82289.1"/>
    <property type="molecule type" value="Genomic_DNA"/>
</dbReference>
<dbReference type="PIRSF" id="PIRSF021350">
    <property type="entry name" value="UCP021350"/>
    <property type="match status" value="1"/>
</dbReference>
<name>A0ABX2LLI4_9STAP</name>
<keyword evidence="3" id="KW-1185">Reference proteome</keyword>
<comment type="caution">
    <text evidence="2">The sequence shown here is derived from an EMBL/GenBank/DDBJ whole genome shotgun (WGS) entry which is preliminary data.</text>
</comment>